<dbReference type="InterPro" id="IPR010263">
    <property type="entry name" value="T6SS_TssK"/>
</dbReference>
<protein>
    <submittedName>
        <fullName evidence="2">Uncharacterized protein</fullName>
    </submittedName>
</protein>
<evidence type="ECO:0000313" key="2">
    <source>
        <dbReference type="EMBL" id="ABF07509.2"/>
    </source>
</evidence>
<dbReference type="EMBL" id="CP000352">
    <property type="protein sequence ID" value="ABF07509.2"/>
    <property type="molecule type" value="Genomic_DNA"/>
</dbReference>
<dbReference type="Pfam" id="PF05936">
    <property type="entry name" value="T6SS_VasE"/>
    <property type="match status" value="1"/>
</dbReference>
<dbReference type="AlphaFoldDB" id="Q1LQR7"/>
<name>Q1LQR7_CUPMC</name>
<evidence type="ECO:0000256" key="1">
    <source>
        <dbReference type="SAM" id="MobiDB-lite"/>
    </source>
</evidence>
<dbReference type="PANTHER" id="PTHR35566">
    <property type="entry name" value="BLR3599 PROTEIN"/>
    <property type="match status" value="1"/>
</dbReference>
<organism evidence="2 3">
    <name type="scientific">Cupriavidus metallidurans (strain ATCC 43123 / DSM 2839 / NBRC 102507 / CH34)</name>
    <name type="common">Ralstonia metallidurans</name>
    <dbReference type="NCBI Taxonomy" id="266264"/>
    <lineage>
        <taxon>Bacteria</taxon>
        <taxon>Pseudomonadati</taxon>
        <taxon>Pseudomonadota</taxon>
        <taxon>Betaproteobacteria</taxon>
        <taxon>Burkholderiales</taxon>
        <taxon>Burkholderiaceae</taxon>
        <taxon>Cupriavidus</taxon>
    </lineage>
</organism>
<dbReference type="PANTHER" id="PTHR35566:SF1">
    <property type="entry name" value="TYPE VI SECRETION SYSTEM BASEPLATE COMPONENT TSSK1"/>
    <property type="match status" value="1"/>
</dbReference>
<sequence length="186" mass="20290">MTPQHFQQQALWEQHTNEHTARIASPEPWGTVRVGIDSQALSIHRLMVNALAIRLPDGTVIDTDTADHTPPARDLADVPSNVDSVVVLIGLPLIDTQGGNCAWGRQGRDKCRTARTGPALRIRDTRRLRDLPDRPADAHAARAIRTRSGVRATVPLPVSERPAHRAHAPTLGNPGCQEREPCCAQA</sequence>
<proteinExistence type="predicted"/>
<dbReference type="STRING" id="266264.Rmet_0623"/>
<gene>
    <name evidence="2" type="ordered locus">Rmet_0623</name>
</gene>
<dbReference type="HOGENOM" id="CLU_1453295_0_0_4"/>
<dbReference type="KEGG" id="rme:Rmet_0623"/>
<reference evidence="3" key="1">
    <citation type="journal article" date="2010" name="PLoS ONE">
        <title>The complete genome sequence of Cupriavidus metallidurans strain CH34, a master survivalist in harsh and anthropogenic environments.</title>
        <authorList>
            <person name="Janssen P.J."/>
            <person name="Van Houdt R."/>
            <person name="Moors H."/>
            <person name="Monsieurs P."/>
            <person name="Morin N."/>
            <person name="Michaux A."/>
            <person name="Benotmane M.A."/>
            <person name="Leys N."/>
            <person name="Vallaeys T."/>
            <person name="Lapidus A."/>
            <person name="Monchy S."/>
            <person name="Medigue C."/>
            <person name="Taghavi S."/>
            <person name="McCorkle S."/>
            <person name="Dunn J."/>
            <person name="van der Lelie D."/>
            <person name="Mergeay M."/>
        </authorList>
    </citation>
    <scope>NUCLEOTIDE SEQUENCE [LARGE SCALE GENOMIC DNA]</scope>
    <source>
        <strain evidence="3">ATCC 43123 / DSM 2839 / NBRC 102507 / CH34</strain>
    </source>
</reference>
<feature type="region of interest" description="Disordered" evidence="1">
    <location>
        <begin position="161"/>
        <end position="186"/>
    </location>
</feature>
<dbReference type="Proteomes" id="UP000002429">
    <property type="component" value="Chromosome"/>
</dbReference>
<dbReference type="eggNOG" id="COG3522">
    <property type="taxonomic scope" value="Bacteria"/>
</dbReference>
<accession>Q1LQR7</accession>
<feature type="compositionally biased region" description="Basic and acidic residues" evidence="1">
    <location>
        <begin position="177"/>
        <end position="186"/>
    </location>
</feature>
<keyword evidence="3" id="KW-1185">Reference proteome</keyword>
<evidence type="ECO:0000313" key="3">
    <source>
        <dbReference type="Proteomes" id="UP000002429"/>
    </source>
</evidence>